<proteinExistence type="predicted"/>
<dbReference type="AlphaFoldDB" id="A0AAD5R736"/>
<dbReference type="Proteomes" id="UP001196413">
    <property type="component" value="Unassembled WGS sequence"/>
</dbReference>
<organism evidence="2 3">
    <name type="scientific">Parelaphostrongylus tenuis</name>
    <name type="common">Meningeal worm</name>
    <dbReference type="NCBI Taxonomy" id="148309"/>
    <lineage>
        <taxon>Eukaryota</taxon>
        <taxon>Metazoa</taxon>
        <taxon>Ecdysozoa</taxon>
        <taxon>Nematoda</taxon>
        <taxon>Chromadorea</taxon>
        <taxon>Rhabditida</taxon>
        <taxon>Rhabditina</taxon>
        <taxon>Rhabditomorpha</taxon>
        <taxon>Strongyloidea</taxon>
        <taxon>Metastrongylidae</taxon>
        <taxon>Parelaphostrongylus</taxon>
    </lineage>
</organism>
<evidence type="ECO:0000313" key="3">
    <source>
        <dbReference type="Proteomes" id="UP001196413"/>
    </source>
</evidence>
<feature type="region of interest" description="Disordered" evidence="1">
    <location>
        <begin position="105"/>
        <end position="126"/>
    </location>
</feature>
<feature type="region of interest" description="Disordered" evidence="1">
    <location>
        <begin position="1"/>
        <end position="73"/>
    </location>
</feature>
<feature type="compositionally biased region" description="Basic and acidic residues" evidence="1">
    <location>
        <begin position="1"/>
        <end position="29"/>
    </location>
</feature>
<gene>
    <name evidence="2" type="ORF">KIN20_032757</name>
</gene>
<comment type="caution">
    <text evidence="2">The sequence shown here is derived from an EMBL/GenBank/DDBJ whole genome shotgun (WGS) entry which is preliminary data.</text>
</comment>
<protein>
    <submittedName>
        <fullName evidence="2">Uncharacterized protein</fullName>
    </submittedName>
</protein>
<sequence length="239" mass="27798">MREEPERQERLREEEKRCTEASNREKSFVIEKLPNLDMQSGTQKEEGQRYSCEEDERSALQKGGGDVMSRTEEAQCGEEANVSFIEKDENIEVLLEDCENNDKEQKLEEQQVHDNEEQRRLEEQQVDDDEKHLFLNEEKEKSPSIEEHEDILQRLNINSSAELRNRHLDNVSVNTPKANPDVASLHSSYEITPDKVYKPQLKTTTILKIFQAVTILTRRMLRGKVSMITSGKLNHRISS</sequence>
<accession>A0AAD5R736</accession>
<evidence type="ECO:0000256" key="1">
    <source>
        <dbReference type="SAM" id="MobiDB-lite"/>
    </source>
</evidence>
<dbReference type="EMBL" id="JAHQIW010006873">
    <property type="protein sequence ID" value="KAJ1370930.1"/>
    <property type="molecule type" value="Genomic_DNA"/>
</dbReference>
<keyword evidence="3" id="KW-1185">Reference proteome</keyword>
<name>A0AAD5R736_PARTN</name>
<feature type="compositionally biased region" description="Basic and acidic residues" evidence="1">
    <location>
        <begin position="43"/>
        <end position="52"/>
    </location>
</feature>
<reference evidence="2" key="1">
    <citation type="submission" date="2021-06" db="EMBL/GenBank/DDBJ databases">
        <title>Parelaphostrongylus tenuis whole genome reference sequence.</title>
        <authorList>
            <person name="Garwood T.J."/>
            <person name="Larsen P.A."/>
            <person name="Fountain-Jones N.M."/>
            <person name="Garbe J.R."/>
            <person name="Macchietto M.G."/>
            <person name="Kania S.A."/>
            <person name="Gerhold R.W."/>
            <person name="Richards J.E."/>
            <person name="Wolf T.M."/>
        </authorList>
    </citation>
    <scope>NUCLEOTIDE SEQUENCE</scope>
    <source>
        <strain evidence="2">MNPRO001-30</strain>
        <tissue evidence="2">Meninges</tissue>
    </source>
</reference>
<evidence type="ECO:0000313" key="2">
    <source>
        <dbReference type="EMBL" id="KAJ1370930.1"/>
    </source>
</evidence>